<dbReference type="Proteomes" id="UP001320706">
    <property type="component" value="Unassembled WGS sequence"/>
</dbReference>
<keyword evidence="2" id="KW-1185">Reference proteome</keyword>
<organism evidence="1 2">
    <name type="scientific">Zalaria obscura</name>
    <dbReference type="NCBI Taxonomy" id="2024903"/>
    <lineage>
        <taxon>Eukaryota</taxon>
        <taxon>Fungi</taxon>
        <taxon>Dikarya</taxon>
        <taxon>Ascomycota</taxon>
        <taxon>Pezizomycotina</taxon>
        <taxon>Dothideomycetes</taxon>
        <taxon>Dothideomycetidae</taxon>
        <taxon>Dothideales</taxon>
        <taxon>Zalariaceae</taxon>
        <taxon>Zalaria</taxon>
    </lineage>
</organism>
<gene>
    <name evidence="1" type="ORF">M8818_003963</name>
</gene>
<reference evidence="1" key="1">
    <citation type="submission" date="2024-02" db="EMBL/GenBank/DDBJ databases">
        <title>Metagenome Assembled Genome of Zalaria obscura JY119.</title>
        <authorList>
            <person name="Vighnesh L."/>
            <person name="Jagadeeshwari U."/>
            <person name="Venkata Ramana C."/>
            <person name="Sasikala C."/>
        </authorList>
    </citation>
    <scope>NUCLEOTIDE SEQUENCE</scope>
    <source>
        <strain evidence="1">JY119</strain>
    </source>
</reference>
<protein>
    <submittedName>
        <fullName evidence="1">Uncharacterized protein</fullName>
    </submittedName>
</protein>
<comment type="caution">
    <text evidence="1">The sequence shown here is derived from an EMBL/GenBank/DDBJ whole genome shotgun (WGS) entry which is preliminary data.</text>
</comment>
<sequence>MSACNMCVVPHKGMSVMTPQEPSIEADAPMRRRGRTTPLSAFELMSFMAMGERVESASLVKKAYFECPYSRFRLIDGLNGSTSS</sequence>
<evidence type="ECO:0000313" key="2">
    <source>
        <dbReference type="Proteomes" id="UP001320706"/>
    </source>
</evidence>
<dbReference type="EMBL" id="JAMKPW020000018">
    <property type="protein sequence ID" value="KAK8208999.1"/>
    <property type="molecule type" value="Genomic_DNA"/>
</dbReference>
<evidence type="ECO:0000313" key="1">
    <source>
        <dbReference type="EMBL" id="KAK8208999.1"/>
    </source>
</evidence>
<name>A0ACC3SD72_9PEZI</name>
<proteinExistence type="predicted"/>
<accession>A0ACC3SD72</accession>